<protein>
    <submittedName>
        <fullName evidence="2">Uncharacterized protein</fullName>
    </submittedName>
</protein>
<dbReference type="EMBL" id="CAJOBR010086093">
    <property type="protein sequence ID" value="CAF5132947.1"/>
    <property type="molecule type" value="Genomic_DNA"/>
</dbReference>
<name>A0A822FN03_9BILA</name>
<gene>
    <name evidence="2" type="ORF">QYT958_LOCUS46991</name>
</gene>
<sequence length="42" mass="4739">MAVSHVAICIFFALILSTFAAQLKAPFKQCSRMYKSLDRFAL</sequence>
<comment type="caution">
    <text evidence="2">The sequence shown here is derived from an EMBL/GenBank/DDBJ whole genome shotgun (WGS) entry which is preliminary data.</text>
</comment>
<evidence type="ECO:0000313" key="2">
    <source>
        <dbReference type="EMBL" id="CAF5132947.1"/>
    </source>
</evidence>
<feature type="non-terminal residue" evidence="2">
    <location>
        <position position="42"/>
    </location>
</feature>
<dbReference type="AlphaFoldDB" id="A0A822FN03"/>
<evidence type="ECO:0000256" key="1">
    <source>
        <dbReference type="SAM" id="SignalP"/>
    </source>
</evidence>
<organism evidence="2 3">
    <name type="scientific">Rotaria socialis</name>
    <dbReference type="NCBI Taxonomy" id="392032"/>
    <lineage>
        <taxon>Eukaryota</taxon>
        <taxon>Metazoa</taxon>
        <taxon>Spiralia</taxon>
        <taxon>Gnathifera</taxon>
        <taxon>Rotifera</taxon>
        <taxon>Eurotatoria</taxon>
        <taxon>Bdelloidea</taxon>
        <taxon>Philodinida</taxon>
        <taxon>Philodinidae</taxon>
        <taxon>Rotaria</taxon>
    </lineage>
</organism>
<keyword evidence="1" id="KW-0732">Signal</keyword>
<evidence type="ECO:0000313" key="3">
    <source>
        <dbReference type="Proteomes" id="UP000663848"/>
    </source>
</evidence>
<reference evidence="2" key="1">
    <citation type="submission" date="2021-02" db="EMBL/GenBank/DDBJ databases">
        <authorList>
            <person name="Nowell W R."/>
        </authorList>
    </citation>
    <scope>NUCLEOTIDE SEQUENCE</scope>
</reference>
<proteinExistence type="predicted"/>
<dbReference type="Proteomes" id="UP000663848">
    <property type="component" value="Unassembled WGS sequence"/>
</dbReference>
<feature type="signal peptide" evidence="1">
    <location>
        <begin position="1"/>
        <end position="20"/>
    </location>
</feature>
<feature type="chain" id="PRO_5032534978" evidence="1">
    <location>
        <begin position="21"/>
        <end position="42"/>
    </location>
</feature>
<accession>A0A822FN03</accession>